<comment type="caution">
    <text evidence="5">The sequence shown here is derived from an EMBL/GenBank/DDBJ whole genome shotgun (WGS) entry which is preliminary data.</text>
</comment>
<keyword evidence="3" id="KW-0687">Ribonucleoprotein</keyword>
<protein>
    <recommendedName>
        <fullName evidence="4">Large ribosomal subunit protein bL21m</fullName>
    </recommendedName>
</protein>
<dbReference type="PANTHER" id="PTHR21349">
    <property type="entry name" value="50S RIBOSOMAL PROTEIN L21"/>
    <property type="match status" value="1"/>
</dbReference>
<dbReference type="Proteomes" id="UP000762676">
    <property type="component" value="Unassembled WGS sequence"/>
</dbReference>
<dbReference type="GO" id="GO:0003723">
    <property type="term" value="F:RNA binding"/>
    <property type="evidence" value="ECO:0007669"/>
    <property type="project" value="InterPro"/>
</dbReference>
<reference evidence="5 6" key="1">
    <citation type="journal article" date="2021" name="Elife">
        <title>Chloroplast acquisition without the gene transfer in kleptoplastic sea slugs, Plakobranchus ocellatus.</title>
        <authorList>
            <person name="Maeda T."/>
            <person name="Takahashi S."/>
            <person name="Yoshida T."/>
            <person name="Shimamura S."/>
            <person name="Takaki Y."/>
            <person name="Nagai Y."/>
            <person name="Toyoda A."/>
            <person name="Suzuki Y."/>
            <person name="Arimoto A."/>
            <person name="Ishii H."/>
            <person name="Satoh N."/>
            <person name="Nishiyama T."/>
            <person name="Hasebe M."/>
            <person name="Maruyama T."/>
            <person name="Minagawa J."/>
            <person name="Obokata J."/>
            <person name="Shigenobu S."/>
        </authorList>
    </citation>
    <scope>NUCLEOTIDE SEQUENCE [LARGE SCALE GENOMIC DNA]</scope>
</reference>
<accession>A0AAV4FW25</accession>
<dbReference type="GO" id="GO:0003735">
    <property type="term" value="F:structural constituent of ribosome"/>
    <property type="evidence" value="ECO:0007669"/>
    <property type="project" value="InterPro"/>
</dbReference>
<name>A0AAV4FW25_9GAST</name>
<dbReference type="InterPro" id="IPR036164">
    <property type="entry name" value="bL21-like_sf"/>
</dbReference>
<dbReference type="NCBIfam" id="TIGR00061">
    <property type="entry name" value="L21"/>
    <property type="match status" value="1"/>
</dbReference>
<dbReference type="InterPro" id="IPR001787">
    <property type="entry name" value="Ribosomal_bL21"/>
</dbReference>
<comment type="similarity">
    <text evidence="1">Belongs to the bacterial ribosomal protein bL21 family.</text>
</comment>
<dbReference type="GO" id="GO:1990904">
    <property type="term" value="C:ribonucleoprotein complex"/>
    <property type="evidence" value="ECO:0007669"/>
    <property type="project" value="UniProtKB-KW"/>
</dbReference>
<organism evidence="5 6">
    <name type="scientific">Elysia marginata</name>
    <dbReference type="NCBI Taxonomy" id="1093978"/>
    <lineage>
        <taxon>Eukaryota</taxon>
        <taxon>Metazoa</taxon>
        <taxon>Spiralia</taxon>
        <taxon>Lophotrochozoa</taxon>
        <taxon>Mollusca</taxon>
        <taxon>Gastropoda</taxon>
        <taxon>Heterobranchia</taxon>
        <taxon>Euthyneura</taxon>
        <taxon>Panpulmonata</taxon>
        <taxon>Sacoglossa</taxon>
        <taxon>Placobranchoidea</taxon>
        <taxon>Plakobranchidae</taxon>
        <taxon>Elysia</taxon>
    </lineage>
</organism>
<keyword evidence="2 5" id="KW-0689">Ribosomal protein</keyword>
<evidence type="ECO:0000256" key="1">
    <source>
        <dbReference type="ARBA" id="ARBA00008563"/>
    </source>
</evidence>
<evidence type="ECO:0000256" key="4">
    <source>
        <dbReference type="ARBA" id="ARBA00044129"/>
    </source>
</evidence>
<dbReference type="PANTHER" id="PTHR21349:SF0">
    <property type="entry name" value="LARGE RIBOSOMAL SUBUNIT PROTEIN BL21M"/>
    <property type="match status" value="1"/>
</dbReference>
<evidence type="ECO:0000313" key="5">
    <source>
        <dbReference type="EMBL" id="GFR77344.1"/>
    </source>
</evidence>
<dbReference type="GO" id="GO:0006412">
    <property type="term" value="P:translation"/>
    <property type="evidence" value="ECO:0007669"/>
    <property type="project" value="InterPro"/>
</dbReference>
<dbReference type="EMBL" id="BMAT01004631">
    <property type="protein sequence ID" value="GFR77344.1"/>
    <property type="molecule type" value="Genomic_DNA"/>
</dbReference>
<dbReference type="GO" id="GO:0005737">
    <property type="term" value="C:cytoplasm"/>
    <property type="evidence" value="ECO:0007669"/>
    <property type="project" value="UniProtKB-ARBA"/>
</dbReference>
<evidence type="ECO:0000256" key="3">
    <source>
        <dbReference type="ARBA" id="ARBA00023274"/>
    </source>
</evidence>
<dbReference type="InterPro" id="IPR028909">
    <property type="entry name" value="bL21-like"/>
</dbReference>
<dbReference type="HAMAP" id="MF_01363">
    <property type="entry name" value="Ribosomal_bL21"/>
    <property type="match status" value="1"/>
</dbReference>
<sequence>MFAIVQIGGHQYKVQKGSSLYVNRVDGEEGKKVSFDDVLLFDDSGNVKIGTPLLKGVTVIATVVKHLKADKQVFFKKKRRKGYRVKNGHRQPITEISIDSVGVQKTSPEDGKAMTSVEKEPVNKCVTEKATVDKTKDVLAKPKKSPTGE</sequence>
<proteinExistence type="inferred from homology"/>
<dbReference type="GO" id="GO:0005840">
    <property type="term" value="C:ribosome"/>
    <property type="evidence" value="ECO:0007669"/>
    <property type="project" value="UniProtKB-KW"/>
</dbReference>
<dbReference type="AlphaFoldDB" id="A0AAV4FW25"/>
<dbReference type="SUPFAM" id="SSF141091">
    <property type="entry name" value="L21p-like"/>
    <property type="match status" value="1"/>
</dbReference>
<keyword evidence="6" id="KW-1185">Reference proteome</keyword>
<dbReference type="Pfam" id="PF00829">
    <property type="entry name" value="Ribosomal_L21p"/>
    <property type="match status" value="1"/>
</dbReference>
<evidence type="ECO:0000256" key="2">
    <source>
        <dbReference type="ARBA" id="ARBA00022980"/>
    </source>
</evidence>
<evidence type="ECO:0000313" key="6">
    <source>
        <dbReference type="Proteomes" id="UP000762676"/>
    </source>
</evidence>
<gene>
    <name evidence="5" type="ORF">ElyMa_002235800</name>
</gene>